<dbReference type="GO" id="GO:0072109">
    <property type="term" value="P:glomerular mesangium development"/>
    <property type="evidence" value="ECO:0007669"/>
    <property type="project" value="Ensembl"/>
</dbReference>
<dbReference type="GO" id="GO:0005886">
    <property type="term" value="C:plasma membrane"/>
    <property type="evidence" value="ECO:0007669"/>
    <property type="project" value="UniProtKB-SubCell"/>
</dbReference>
<evidence type="ECO:0000256" key="10">
    <source>
        <dbReference type="ARBA" id="ARBA00022840"/>
    </source>
</evidence>
<dbReference type="PANTHER" id="PTHR24416:SF53">
    <property type="entry name" value="PLATELET-DERIVED GROWTH FACTOR RECEPTOR BETA"/>
    <property type="match status" value="1"/>
</dbReference>
<feature type="compositionally biased region" description="Low complexity" evidence="26">
    <location>
        <begin position="972"/>
        <end position="981"/>
    </location>
</feature>
<evidence type="ECO:0000256" key="23">
    <source>
        <dbReference type="PIRSR" id="PIRSR000615-4"/>
    </source>
</evidence>
<keyword evidence="18 25" id="KW-0393">Immunoglobulin domain</keyword>
<evidence type="ECO:0000256" key="17">
    <source>
        <dbReference type="ARBA" id="ARBA00023180"/>
    </source>
</evidence>
<dbReference type="FunFam" id="3.30.200.20:FF:000025">
    <property type="entry name" value="Platelet-derived growth factor receptor alpha"/>
    <property type="match status" value="1"/>
</dbReference>
<evidence type="ECO:0000256" key="13">
    <source>
        <dbReference type="ARBA" id="ARBA00023136"/>
    </source>
</evidence>
<evidence type="ECO:0000259" key="29">
    <source>
        <dbReference type="PROSITE" id="PS50835"/>
    </source>
</evidence>
<keyword evidence="5" id="KW-0808">Transferase</keyword>
<evidence type="ECO:0000256" key="22">
    <source>
        <dbReference type="PIRSR" id="PIRSR000615-3"/>
    </source>
</evidence>
<dbReference type="GO" id="GO:0046872">
    <property type="term" value="F:metal ion binding"/>
    <property type="evidence" value="ECO:0007669"/>
    <property type="project" value="UniProtKB-KW"/>
</dbReference>
<dbReference type="InterPro" id="IPR001824">
    <property type="entry name" value="Tyr_kinase_rcpt_3_CS"/>
</dbReference>
<dbReference type="Gene3D" id="2.60.40.10">
    <property type="entry name" value="Immunoglobulins"/>
    <property type="match status" value="5"/>
</dbReference>
<keyword evidence="3" id="KW-1003">Cell membrane</keyword>
<dbReference type="FunFam" id="1.10.510.10:FF:000140">
    <property type="entry name" value="Platelet-derived growth factor receptor beta"/>
    <property type="match status" value="1"/>
</dbReference>
<protein>
    <recommendedName>
        <fullName evidence="2">receptor protein-tyrosine kinase</fullName>
        <ecNumber evidence="2">2.7.10.1</ecNumber>
    </recommendedName>
</protein>
<reference evidence="30" key="3">
    <citation type="submission" date="2025-09" db="UniProtKB">
        <authorList>
            <consortium name="Ensembl"/>
        </authorList>
    </citation>
    <scope>IDENTIFICATION</scope>
</reference>
<keyword evidence="7" id="KW-0677">Repeat</keyword>
<evidence type="ECO:0000256" key="14">
    <source>
        <dbReference type="ARBA" id="ARBA00023137"/>
    </source>
</evidence>
<dbReference type="InterPro" id="IPR011009">
    <property type="entry name" value="Kinase-like_dom_sf"/>
</dbReference>
<dbReference type="GO" id="GO:0001525">
    <property type="term" value="P:angiogenesis"/>
    <property type="evidence" value="ECO:0007669"/>
    <property type="project" value="Ensembl"/>
</dbReference>
<feature type="binding site" evidence="21">
    <location>
        <position position="774"/>
    </location>
    <ligand>
        <name>ATP</name>
        <dbReference type="ChEBI" id="CHEBI:30616"/>
    </ligand>
</feature>
<dbReference type="GeneTree" id="ENSGT00940000157138"/>
<keyword evidence="12 27" id="KW-1133">Transmembrane helix</keyword>
<feature type="site" description="Important for interaction with phosphotyrosine-binding proteins" evidence="23">
    <location>
        <position position="914"/>
    </location>
</feature>
<dbReference type="GO" id="GO:1904238">
    <property type="term" value="P:pericyte cell differentiation"/>
    <property type="evidence" value="ECO:0007669"/>
    <property type="project" value="Ensembl"/>
</dbReference>
<dbReference type="InterPro" id="IPR050122">
    <property type="entry name" value="RTK"/>
</dbReference>
<dbReference type="GO" id="GO:0060976">
    <property type="term" value="P:coronary vasculature development"/>
    <property type="evidence" value="ECO:0007669"/>
    <property type="project" value="Ensembl"/>
</dbReference>
<dbReference type="InterPro" id="IPR003598">
    <property type="entry name" value="Ig_sub2"/>
</dbReference>
<dbReference type="AlphaFoldDB" id="A0AAQ4S3X7"/>
<evidence type="ECO:0000256" key="18">
    <source>
        <dbReference type="ARBA" id="ARBA00023319"/>
    </source>
</evidence>
<feature type="binding site" evidence="22">
    <location>
        <position position="775"/>
    </location>
    <ligand>
        <name>Mg(2+)</name>
        <dbReference type="ChEBI" id="CHEBI:18420"/>
    </ligand>
</feature>
<dbReference type="GO" id="GO:0097084">
    <property type="term" value="P:vascular associated smooth muscle cell development"/>
    <property type="evidence" value="ECO:0007669"/>
    <property type="project" value="Ensembl"/>
</dbReference>
<dbReference type="SMART" id="SM00409">
    <property type="entry name" value="IG"/>
    <property type="match status" value="4"/>
</dbReference>
<dbReference type="InterPro" id="IPR013783">
    <property type="entry name" value="Ig-like_fold"/>
</dbReference>
<dbReference type="InterPro" id="IPR007110">
    <property type="entry name" value="Ig-like_dom"/>
</dbReference>
<dbReference type="SMART" id="SM00408">
    <property type="entry name" value="IGc2"/>
    <property type="match status" value="3"/>
</dbReference>
<dbReference type="GO" id="GO:0043235">
    <property type="term" value="C:receptor complex"/>
    <property type="evidence" value="ECO:0007669"/>
    <property type="project" value="TreeGrafter"/>
</dbReference>
<feature type="transmembrane region" description="Helical" evidence="27">
    <location>
        <begin position="9"/>
        <end position="28"/>
    </location>
</feature>
<dbReference type="Gene3D" id="3.30.200.20">
    <property type="entry name" value="Phosphorylase Kinase, domain 1"/>
    <property type="match status" value="1"/>
</dbReference>
<evidence type="ECO:0000256" key="3">
    <source>
        <dbReference type="ARBA" id="ARBA00022475"/>
    </source>
</evidence>
<evidence type="ECO:0000256" key="19">
    <source>
        <dbReference type="ARBA" id="ARBA00051243"/>
    </source>
</evidence>
<evidence type="ECO:0000256" key="26">
    <source>
        <dbReference type="SAM" id="MobiDB-lite"/>
    </source>
</evidence>
<dbReference type="InterPro" id="IPR017441">
    <property type="entry name" value="Protein_kinase_ATP_BS"/>
</dbReference>
<dbReference type="GO" id="GO:0061300">
    <property type="term" value="P:cerebellum vasculature development"/>
    <property type="evidence" value="ECO:0007669"/>
    <property type="project" value="Ensembl"/>
</dbReference>
<dbReference type="PROSITE" id="PS00240">
    <property type="entry name" value="RECEPTOR_TYR_KIN_III"/>
    <property type="match status" value="1"/>
</dbReference>
<feature type="domain" description="Ig-like" evidence="29">
    <location>
        <begin position="214"/>
        <end position="291"/>
    </location>
</feature>
<evidence type="ECO:0000256" key="20">
    <source>
        <dbReference type="PIRSR" id="PIRSR000615-1"/>
    </source>
</evidence>
<dbReference type="GO" id="GO:0060326">
    <property type="term" value="P:cell chemotaxis"/>
    <property type="evidence" value="ECO:0007669"/>
    <property type="project" value="TreeGrafter"/>
</dbReference>
<feature type="active site" description="Proton acceptor" evidence="20">
    <location>
        <position position="770"/>
    </location>
</feature>
<comment type="subcellular location">
    <subcellularLocation>
        <location evidence="1">Cell membrane</location>
        <topology evidence="1">Single-pass type I membrane protein</topology>
    </subcellularLocation>
    <subcellularLocation>
        <location evidence="25">Membrane</location>
        <topology evidence="25">Single-pass type I membrane protein</topology>
    </subcellularLocation>
</comment>
<dbReference type="InterPro" id="IPR001245">
    <property type="entry name" value="Ser-Thr/Tyr_kinase_cat_dom"/>
</dbReference>
<keyword evidence="17" id="KW-0325">Glycoprotein</keyword>
<proteinExistence type="inferred from homology"/>
<dbReference type="SMART" id="SM00219">
    <property type="entry name" value="TyrKc"/>
    <property type="match status" value="1"/>
</dbReference>
<feature type="binding site" evidence="21">
    <location>
        <begin position="587"/>
        <end position="594"/>
    </location>
    <ligand>
        <name>ATP</name>
        <dbReference type="ChEBI" id="CHEBI:30616"/>
    </ligand>
</feature>
<dbReference type="PRINTS" id="PR00109">
    <property type="entry name" value="TYRKINASE"/>
</dbReference>
<keyword evidence="13 27" id="KW-0472">Membrane</keyword>
<keyword evidence="9" id="KW-0418">Kinase</keyword>
<name>A0AAQ4S3X7_GASAC</name>
<sequence length="1026" mass="115703">NKKTTVESILPSNLTFFLVVPTAALFYFCTELRCLEITPDDEELVLAEGSSLTLTCSGSEDTKWEFKRDDAPHFQAEELQNDGQSHTTSVLTLHNLSWKHTGVYQCNDRHTGETKEVAVFVPDADVWFIKSSHGMVTKTSEETTIPCVVTNPTINVTLYERDTDLPIRGLYVPSEGYKARLEDRTYVCRGELDGEVKESQDFYVFSIVVPEAIDGEPLTVNCTVHGVELIYFSWDIPNRELVVVEPLTEFLPGTTMRSCLVFPRATLAHGGSYACHVHDSIQDQTASASVNVTVLERGFVDVKTARKNNISAKLQENVELRVEIEAYPPPQVRWSKEGVSIKRDRTITTRRDHEISYVTVLTLVRVRKEQKGRYTVLVTNGDDTKEVTFDLEVQVPSRIKDLTDHHLPGKKHLVTCVAEGVPTPTIQWYSCDSVHQFSNQTAVWHPLVPEAGVLSILTNVTYSETGKTSQVRSQVTFHQPQQVTVRCETNNQVGLMDRRDVKLVSSTLYSQVAVLAAVLALVVIIIISIIILIALWRKKPRYEIRWKVIESVSQDGHEYIYVDPIHLPYDLAWEMPRDNLVLGRTLGSGAFGRVVEATAYGLTHSQSSTKVAVKMLKSTARRSETQALMSELKIMSHLGPHLNIVNLLGACTKHGPLYLVTEYCRYEQMYTYVSFGSESDGGYMDMSKDEPTIYVPMQMEQMDNIKYADIQPSSYESPYQQDIYQEQGGSRLELAISDSSILTYDDLLGFSYQVAQGMEFLASKNCVHRDLAARNVLICEGKLVKICDFGLARDIMHDSNYISKGSTFLPLKWMAPESIFNNLYTTLSDVWSYGILLWEIFTLGGTPYPDLPMNELFYSALKRGYRMAKPAHASDEVYDIMKKCWDEKYETRPDFSRLVHSVGNMLADSYKKKYSQVNDNFLKSDHPAVARTKPRLSSPFPIADSQEVITLYNEYIIPIPDPKPEDVFPFGPSESPASSLALEEETDSMSQDTADTLPEEDRLEETSERDALLGFSGTPEVEDSFL</sequence>
<dbReference type="PIRSF" id="PIRSF000615">
    <property type="entry name" value="TyrPK_CSF1-R"/>
    <property type="match status" value="1"/>
</dbReference>
<accession>A0AAQ4S3X7</accession>
<evidence type="ECO:0000256" key="9">
    <source>
        <dbReference type="ARBA" id="ARBA00022777"/>
    </source>
</evidence>
<evidence type="ECO:0000256" key="25">
    <source>
        <dbReference type="RuleBase" id="RU000311"/>
    </source>
</evidence>
<keyword evidence="10 21" id="KW-0067">ATP-binding</keyword>
<evidence type="ECO:0000256" key="5">
    <source>
        <dbReference type="ARBA" id="ARBA00022679"/>
    </source>
</evidence>
<evidence type="ECO:0000313" key="31">
    <source>
        <dbReference type="Proteomes" id="UP000007635"/>
    </source>
</evidence>
<keyword evidence="15" id="KW-1015">Disulfide bond</keyword>
<dbReference type="Pfam" id="PF07679">
    <property type="entry name" value="I-set"/>
    <property type="match status" value="1"/>
</dbReference>
<evidence type="ECO:0000256" key="11">
    <source>
        <dbReference type="ARBA" id="ARBA00022843"/>
    </source>
</evidence>
<dbReference type="GO" id="GO:0005019">
    <property type="term" value="F:platelet-derived growth factor beta-receptor activity"/>
    <property type="evidence" value="ECO:0007669"/>
    <property type="project" value="TreeGrafter"/>
</dbReference>
<keyword evidence="14" id="KW-0829">Tyrosine-protein kinase</keyword>
<evidence type="ECO:0000256" key="16">
    <source>
        <dbReference type="ARBA" id="ARBA00023170"/>
    </source>
</evidence>
<dbReference type="Pfam" id="PF07714">
    <property type="entry name" value="PK_Tyr_Ser-Thr"/>
    <property type="match status" value="1"/>
</dbReference>
<keyword evidence="6 25" id="KW-0812">Transmembrane</keyword>
<dbReference type="InterPro" id="IPR000719">
    <property type="entry name" value="Prot_kinase_dom"/>
</dbReference>
<dbReference type="InterPro" id="IPR003599">
    <property type="entry name" value="Ig_sub"/>
</dbReference>
<dbReference type="InterPro" id="IPR008266">
    <property type="entry name" value="Tyr_kinase_AS"/>
</dbReference>
<dbReference type="InterPro" id="IPR013098">
    <property type="entry name" value="Ig_I-set"/>
</dbReference>
<dbReference type="GO" id="GO:0005524">
    <property type="term" value="F:ATP binding"/>
    <property type="evidence" value="ECO:0007669"/>
    <property type="project" value="UniProtKB-UniRule"/>
</dbReference>
<reference evidence="30 31" key="1">
    <citation type="journal article" date="2021" name="G3 (Bethesda)">
        <title>Improved contiguity of the threespine stickleback genome using long-read sequencing.</title>
        <authorList>
            <person name="Nath S."/>
            <person name="Shaw D.E."/>
            <person name="White M.A."/>
        </authorList>
    </citation>
    <scope>NUCLEOTIDE SEQUENCE [LARGE SCALE GENOMIC DNA]</scope>
    <source>
        <strain evidence="30 31">Lake Benthic</strain>
    </source>
</reference>
<evidence type="ECO:0000259" key="28">
    <source>
        <dbReference type="PROSITE" id="PS50011"/>
    </source>
</evidence>
<comment type="catalytic activity">
    <reaction evidence="19">
        <text>L-tyrosyl-[protein] + ATP = O-phospho-L-tyrosyl-[protein] + ADP + H(+)</text>
        <dbReference type="Rhea" id="RHEA:10596"/>
        <dbReference type="Rhea" id="RHEA-COMP:10136"/>
        <dbReference type="Rhea" id="RHEA-COMP:20101"/>
        <dbReference type="ChEBI" id="CHEBI:15378"/>
        <dbReference type="ChEBI" id="CHEBI:30616"/>
        <dbReference type="ChEBI" id="CHEBI:46858"/>
        <dbReference type="ChEBI" id="CHEBI:61978"/>
        <dbReference type="ChEBI" id="CHEBI:456216"/>
        <dbReference type="EC" id="2.7.10.1"/>
    </reaction>
</comment>
<dbReference type="InterPro" id="IPR020635">
    <property type="entry name" value="Tyr_kinase_cat_dom"/>
</dbReference>
<dbReference type="Gene3D" id="1.10.510.10">
    <property type="entry name" value="Transferase(Phosphotransferase) domain 1"/>
    <property type="match status" value="1"/>
</dbReference>
<organism evidence="30 31">
    <name type="scientific">Gasterosteus aculeatus aculeatus</name>
    <name type="common">three-spined stickleback</name>
    <dbReference type="NCBI Taxonomy" id="481459"/>
    <lineage>
        <taxon>Eukaryota</taxon>
        <taxon>Metazoa</taxon>
        <taxon>Chordata</taxon>
        <taxon>Craniata</taxon>
        <taxon>Vertebrata</taxon>
        <taxon>Euteleostomi</taxon>
        <taxon>Actinopterygii</taxon>
        <taxon>Neopterygii</taxon>
        <taxon>Teleostei</taxon>
        <taxon>Neoteleostei</taxon>
        <taxon>Acanthomorphata</taxon>
        <taxon>Eupercaria</taxon>
        <taxon>Perciformes</taxon>
        <taxon>Cottioidei</taxon>
        <taxon>Gasterosteales</taxon>
        <taxon>Gasterosteidae</taxon>
        <taxon>Gasterosteus</taxon>
    </lineage>
</organism>
<keyword evidence="8 21" id="KW-0547">Nucleotide-binding</keyword>
<dbReference type="GO" id="GO:0048407">
    <property type="term" value="F:platelet-derived growth factor binding"/>
    <property type="evidence" value="ECO:0007669"/>
    <property type="project" value="TreeGrafter"/>
</dbReference>
<evidence type="ECO:0000256" key="12">
    <source>
        <dbReference type="ARBA" id="ARBA00022989"/>
    </source>
</evidence>
<keyword evidence="11" id="KW-0832">Ubl conjugation</keyword>
<evidence type="ECO:0000256" key="15">
    <source>
        <dbReference type="ARBA" id="ARBA00023157"/>
    </source>
</evidence>
<feature type="binding site" evidence="22">
    <location>
        <position position="559"/>
    </location>
    <ligand>
        <name>Mg(2+)</name>
        <dbReference type="ChEBI" id="CHEBI:18420"/>
    </ligand>
</feature>
<feature type="binding site" evidence="22">
    <location>
        <position position="788"/>
    </location>
    <ligand>
        <name>Mg(2+)</name>
        <dbReference type="ChEBI" id="CHEBI:18420"/>
    </ligand>
</feature>
<evidence type="ECO:0000256" key="21">
    <source>
        <dbReference type="PIRSR" id="PIRSR000615-2"/>
    </source>
</evidence>
<dbReference type="InterPro" id="IPR036179">
    <property type="entry name" value="Ig-like_dom_sf"/>
</dbReference>
<dbReference type="Proteomes" id="UP000007635">
    <property type="component" value="Chromosome IV"/>
</dbReference>
<dbReference type="PROSITE" id="PS50835">
    <property type="entry name" value="IG_LIKE"/>
    <property type="match status" value="3"/>
</dbReference>
<comment type="similarity">
    <text evidence="25">Belongs to the protein kinase superfamily. Tyr protein kinase family. CSF-1/PDGF receptor subfamily.</text>
</comment>
<evidence type="ECO:0000256" key="1">
    <source>
        <dbReference type="ARBA" id="ARBA00004251"/>
    </source>
</evidence>
<keyword evidence="22" id="KW-0460">Magnesium</keyword>
<feature type="binding site" evidence="21 24">
    <location>
        <position position="614"/>
    </location>
    <ligand>
        <name>ATP</name>
        <dbReference type="ChEBI" id="CHEBI:30616"/>
    </ligand>
</feature>
<feature type="domain" description="Ig-like" evidence="29">
    <location>
        <begin position="316"/>
        <end position="388"/>
    </location>
</feature>
<feature type="region of interest" description="Disordered" evidence="26">
    <location>
        <begin position="969"/>
        <end position="1026"/>
    </location>
</feature>
<dbReference type="GO" id="GO:0001755">
    <property type="term" value="P:neural crest cell migration"/>
    <property type="evidence" value="ECO:0007669"/>
    <property type="project" value="Ensembl"/>
</dbReference>
<feature type="domain" description="Protein kinase" evidence="28">
    <location>
        <begin position="580"/>
        <end position="906"/>
    </location>
</feature>
<dbReference type="SUPFAM" id="SSF56112">
    <property type="entry name" value="Protein kinase-like (PK-like)"/>
    <property type="match status" value="1"/>
</dbReference>
<evidence type="ECO:0000256" key="6">
    <source>
        <dbReference type="ARBA" id="ARBA00022692"/>
    </source>
</evidence>
<evidence type="ECO:0000256" key="24">
    <source>
        <dbReference type="PROSITE-ProRule" id="PRU10141"/>
    </source>
</evidence>
<evidence type="ECO:0000256" key="7">
    <source>
        <dbReference type="ARBA" id="ARBA00022737"/>
    </source>
</evidence>
<reference evidence="30" key="2">
    <citation type="submission" date="2025-08" db="UniProtKB">
        <authorList>
            <consortium name="Ensembl"/>
        </authorList>
    </citation>
    <scope>IDENTIFICATION</scope>
</reference>
<evidence type="ECO:0000256" key="2">
    <source>
        <dbReference type="ARBA" id="ARBA00011902"/>
    </source>
</evidence>
<evidence type="ECO:0000256" key="27">
    <source>
        <dbReference type="SAM" id="Phobius"/>
    </source>
</evidence>
<dbReference type="SUPFAM" id="SSF48726">
    <property type="entry name" value="Immunoglobulin"/>
    <property type="match status" value="4"/>
</dbReference>
<evidence type="ECO:0000256" key="4">
    <source>
        <dbReference type="ARBA" id="ARBA00022553"/>
    </source>
</evidence>
<dbReference type="EC" id="2.7.10.1" evidence="2"/>
<dbReference type="PROSITE" id="PS00109">
    <property type="entry name" value="PROTEIN_KINASE_TYR"/>
    <property type="match status" value="1"/>
</dbReference>
<dbReference type="PROSITE" id="PS50011">
    <property type="entry name" value="PROTEIN_KINASE_DOM"/>
    <property type="match status" value="1"/>
</dbReference>
<dbReference type="Pfam" id="PF25305">
    <property type="entry name" value="Ig_PDGFR_d4"/>
    <property type="match status" value="1"/>
</dbReference>
<dbReference type="Ensembl" id="ENSGACT00000056016.1">
    <property type="protein sequence ID" value="ENSGACP00000069727.1"/>
    <property type="gene ID" value="ENSGACG00000018005.2"/>
</dbReference>
<keyword evidence="22" id="KW-0479">Metal-binding</keyword>
<evidence type="ECO:0000313" key="30">
    <source>
        <dbReference type="Ensembl" id="ENSGACP00000069727.1"/>
    </source>
</evidence>
<keyword evidence="31" id="KW-1185">Reference proteome</keyword>
<dbReference type="GO" id="GO:0060218">
    <property type="term" value="P:hematopoietic stem cell differentiation"/>
    <property type="evidence" value="ECO:0007669"/>
    <property type="project" value="Ensembl"/>
</dbReference>
<keyword evidence="16 25" id="KW-0675">Receptor</keyword>
<dbReference type="GO" id="GO:0048702">
    <property type="term" value="P:embryonic neurocranium morphogenesis"/>
    <property type="evidence" value="ECO:0007669"/>
    <property type="project" value="Ensembl"/>
</dbReference>
<keyword evidence="4" id="KW-0597">Phosphoprotein</keyword>
<dbReference type="PROSITE" id="PS00107">
    <property type="entry name" value="PROTEIN_KINASE_ATP"/>
    <property type="match status" value="1"/>
</dbReference>
<dbReference type="GO" id="GO:0001974">
    <property type="term" value="P:blood vessel remodeling"/>
    <property type="evidence" value="ECO:0007669"/>
    <property type="project" value="Ensembl"/>
</dbReference>
<feature type="domain" description="Ig-like" evidence="29">
    <location>
        <begin position="21"/>
        <end position="118"/>
    </location>
</feature>
<dbReference type="GO" id="GO:0014911">
    <property type="term" value="P:positive regulation of smooth muscle cell migration"/>
    <property type="evidence" value="ECO:0007669"/>
    <property type="project" value="TreeGrafter"/>
</dbReference>
<evidence type="ECO:0000256" key="8">
    <source>
        <dbReference type="ARBA" id="ARBA00022741"/>
    </source>
</evidence>
<dbReference type="PANTHER" id="PTHR24416">
    <property type="entry name" value="TYROSINE-PROTEIN KINASE RECEPTOR"/>
    <property type="match status" value="1"/>
</dbReference>
<feature type="transmembrane region" description="Helical" evidence="27">
    <location>
        <begin position="508"/>
        <end position="536"/>
    </location>
</feature>